<dbReference type="InterPro" id="IPR038483">
    <property type="entry name" value="YcfL-like_sf"/>
</dbReference>
<feature type="chain" id="PRO_5026721534" evidence="1">
    <location>
        <begin position="26"/>
        <end position="132"/>
    </location>
</feature>
<dbReference type="EMBL" id="WIRE01000001">
    <property type="protein sequence ID" value="MQX52128.1"/>
    <property type="molecule type" value="Genomic_DNA"/>
</dbReference>
<evidence type="ECO:0000256" key="1">
    <source>
        <dbReference type="SAM" id="SignalP"/>
    </source>
</evidence>
<keyword evidence="3" id="KW-1185">Reference proteome</keyword>
<proteinExistence type="predicted"/>
<dbReference type="Pfam" id="PF07233">
    <property type="entry name" value="DUF1425"/>
    <property type="match status" value="1"/>
</dbReference>
<dbReference type="Proteomes" id="UP000469421">
    <property type="component" value="Unassembled WGS sequence"/>
</dbReference>
<dbReference type="InterPro" id="IPR010824">
    <property type="entry name" value="DUF1425"/>
</dbReference>
<organism evidence="2 3">
    <name type="scientific">Alcanivorax sediminis</name>
    <dbReference type="NCBI Taxonomy" id="2663008"/>
    <lineage>
        <taxon>Bacteria</taxon>
        <taxon>Pseudomonadati</taxon>
        <taxon>Pseudomonadota</taxon>
        <taxon>Gammaproteobacteria</taxon>
        <taxon>Oceanospirillales</taxon>
        <taxon>Alcanivoracaceae</taxon>
        <taxon>Alcanivorax</taxon>
    </lineage>
</organism>
<keyword evidence="1" id="KW-0732">Signal</keyword>
<feature type="signal peptide" evidence="1">
    <location>
        <begin position="1"/>
        <end position="25"/>
    </location>
</feature>
<reference evidence="2 3" key="1">
    <citation type="submission" date="2019-10" db="EMBL/GenBank/DDBJ databases">
        <title>Alcanivorax sp.PA15-N-34 draft genome sequence.</title>
        <authorList>
            <person name="Liao X."/>
            <person name="Shao Z."/>
        </authorList>
    </citation>
    <scope>NUCLEOTIDE SEQUENCE [LARGE SCALE GENOMIC DNA]</scope>
    <source>
        <strain evidence="2 3">PA15-N-34</strain>
    </source>
</reference>
<dbReference type="RefSeq" id="WP_153498873.1">
    <property type="nucleotide sequence ID" value="NZ_WIRE01000001.1"/>
</dbReference>
<dbReference type="Gene3D" id="2.60.40.3230">
    <property type="match status" value="1"/>
</dbReference>
<evidence type="ECO:0000313" key="3">
    <source>
        <dbReference type="Proteomes" id="UP000469421"/>
    </source>
</evidence>
<sequence>MSIFRPMMALLVAVLLAACSASNMGQMEVDENGETVTKVYSNNSLLGSRISIADLKQKKVGDLLYVQATLENDWKFQLDFQYKIKFFDADGFELEPEAQPWRQVVMAGRSMNSVKAIAPNPSAVRFEVWVQE</sequence>
<comment type="caution">
    <text evidence="2">The sequence shown here is derived from an EMBL/GenBank/DDBJ whole genome shotgun (WGS) entry which is preliminary data.</text>
</comment>
<gene>
    <name evidence="2" type="ORF">GFN93_02640</name>
</gene>
<dbReference type="AlphaFoldDB" id="A0A6N7LPK2"/>
<dbReference type="PROSITE" id="PS51257">
    <property type="entry name" value="PROKAR_LIPOPROTEIN"/>
    <property type="match status" value="1"/>
</dbReference>
<protein>
    <submittedName>
        <fullName evidence="2">DUF1425 domain-containing protein</fullName>
    </submittedName>
</protein>
<name>A0A6N7LPK2_9GAMM</name>
<accession>A0A6N7LPK2</accession>
<dbReference type="CDD" id="cd09030">
    <property type="entry name" value="DUF1425"/>
    <property type="match status" value="1"/>
</dbReference>
<evidence type="ECO:0000313" key="2">
    <source>
        <dbReference type="EMBL" id="MQX52128.1"/>
    </source>
</evidence>